<feature type="domain" description="Response regulatory" evidence="7">
    <location>
        <begin position="2"/>
        <end position="116"/>
    </location>
</feature>
<evidence type="ECO:0000256" key="4">
    <source>
        <dbReference type="ARBA" id="ARBA00023125"/>
    </source>
</evidence>
<dbReference type="GO" id="GO:0006355">
    <property type="term" value="P:regulation of DNA-templated transcription"/>
    <property type="evidence" value="ECO:0007669"/>
    <property type="project" value="TreeGrafter"/>
</dbReference>
<dbReference type="Pfam" id="PF00072">
    <property type="entry name" value="Response_reg"/>
    <property type="match status" value="1"/>
</dbReference>
<dbReference type="AlphaFoldDB" id="A0AA43ZH55"/>
<dbReference type="EMBL" id="JAANCM010000010">
    <property type="protein sequence ID" value="NHT77803.1"/>
    <property type="molecule type" value="Genomic_DNA"/>
</dbReference>
<evidence type="ECO:0000256" key="5">
    <source>
        <dbReference type="ARBA" id="ARBA00023163"/>
    </source>
</evidence>
<dbReference type="InterPro" id="IPR011006">
    <property type="entry name" value="CheY-like_superfamily"/>
</dbReference>
<evidence type="ECO:0000256" key="2">
    <source>
        <dbReference type="ARBA" id="ARBA00023012"/>
    </source>
</evidence>
<proteinExistence type="predicted"/>
<keyword evidence="2" id="KW-0902">Two-component regulatory system</keyword>
<reference evidence="8" key="1">
    <citation type="submission" date="2020-03" db="EMBL/GenBank/DDBJ databases">
        <title>Ferranicluibacter endophyticum gen. nov., sp. nov., a new genus isolated from Rubus ulmifolius Schott. stem.</title>
        <authorList>
            <person name="Roca-Couso R."/>
            <person name="Flores-Felix J.D."/>
            <person name="Igual J.M."/>
            <person name="Rivas R."/>
        </authorList>
    </citation>
    <scope>NUCLEOTIDE SEQUENCE</scope>
    <source>
        <strain evidence="8">CRRU44</strain>
    </source>
</reference>
<dbReference type="Gene3D" id="3.40.50.2300">
    <property type="match status" value="1"/>
</dbReference>
<accession>A0AA43ZH55</accession>
<dbReference type="SMART" id="SM00448">
    <property type="entry name" value="REC"/>
    <property type="match status" value="1"/>
</dbReference>
<evidence type="ECO:0000256" key="6">
    <source>
        <dbReference type="PROSITE-ProRule" id="PRU00169"/>
    </source>
</evidence>
<dbReference type="Proteomes" id="UP001155840">
    <property type="component" value="Unassembled WGS sequence"/>
</dbReference>
<keyword evidence="5" id="KW-0804">Transcription</keyword>
<name>A0AA43ZH55_9HYPH</name>
<dbReference type="GO" id="GO:0000156">
    <property type="term" value="F:phosphorelay response regulator activity"/>
    <property type="evidence" value="ECO:0007669"/>
    <property type="project" value="TreeGrafter"/>
</dbReference>
<evidence type="ECO:0000256" key="1">
    <source>
        <dbReference type="ARBA" id="ARBA00022553"/>
    </source>
</evidence>
<keyword evidence="4" id="KW-0238">DNA-binding</keyword>
<dbReference type="PANTHER" id="PTHR48111">
    <property type="entry name" value="REGULATOR OF RPOS"/>
    <property type="match status" value="1"/>
</dbReference>
<dbReference type="PANTHER" id="PTHR48111:SF1">
    <property type="entry name" value="TWO-COMPONENT RESPONSE REGULATOR ORR33"/>
    <property type="match status" value="1"/>
</dbReference>
<keyword evidence="1 6" id="KW-0597">Phosphoprotein</keyword>
<feature type="modified residue" description="4-aspartylphosphate" evidence="6">
    <location>
        <position position="51"/>
    </location>
</feature>
<dbReference type="GO" id="GO:0005829">
    <property type="term" value="C:cytosol"/>
    <property type="evidence" value="ECO:0007669"/>
    <property type="project" value="TreeGrafter"/>
</dbReference>
<dbReference type="SUPFAM" id="SSF52172">
    <property type="entry name" value="CheY-like"/>
    <property type="match status" value="1"/>
</dbReference>
<dbReference type="GO" id="GO:0000976">
    <property type="term" value="F:transcription cis-regulatory region binding"/>
    <property type="evidence" value="ECO:0007669"/>
    <property type="project" value="TreeGrafter"/>
</dbReference>
<comment type="caution">
    <text evidence="8">The sequence shown here is derived from an EMBL/GenBank/DDBJ whole genome shotgun (WGS) entry which is preliminary data.</text>
</comment>
<dbReference type="PROSITE" id="PS50110">
    <property type="entry name" value="RESPONSE_REGULATORY"/>
    <property type="match status" value="1"/>
</dbReference>
<evidence type="ECO:0000259" key="7">
    <source>
        <dbReference type="PROSITE" id="PS50110"/>
    </source>
</evidence>
<keyword evidence="3" id="KW-0805">Transcription regulation</keyword>
<dbReference type="GO" id="GO:0032993">
    <property type="term" value="C:protein-DNA complex"/>
    <property type="evidence" value="ECO:0007669"/>
    <property type="project" value="TreeGrafter"/>
</dbReference>
<organism evidence="8 9">
    <name type="scientific">Ferranicluibacter rubi</name>
    <dbReference type="NCBI Taxonomy" id="2715133"/>
    <lineage>
        <taxon>Bacteria</taxon>
        <taxon>Pseudomonadati</taxon>
        <taxon>Pseudomonadota</taxon>
        <taxon>Alphaproteobacteria</taxon>
        <taxon>Hyphomicrobiales</taxon>
        <taxon>Rhizobiaceae</taxon>
        <taxon>Ferranicluibacter</taxon>
    </lineage>
</organism>
<evidence type="ECO:0000313" key="8">
    <source>
        <dbReference type="EMBL" id="NHT77803.1"/>
    </source>
</evidence>
<dbReference type="RefSeq" id="WP_167130305.1">
    <property type="nucleotide sequence ID" value="NZ_JAANCM010000010.1"/>
</dbReference>
<sequence length="117" mass="12571">MRVLLVEDSEILGEAIRDHVAAMGHVVVWCATLAEAFVASGSGEFGVVLLDLRLPDGSGLSLLQSMREAKEVVPIVVLTAFDQISDQMEALRCGATDFLTKPFSLARLARCLQAIKA</sequence>
<keyword evidence="9" id="KW-1185">Reference proteome</keyword>
<evidence type="ECO:0000256" key="3">
    <source>
        <dbReference type="ARBA" id="ARBA00023015"/>
    </source>
</evidence>
<protein>
    <submittedName>
        <fullName evidence="8">Response regulator transcription factor</fullName>
    </submittedName>
</protein>
<gene>
    <name evidence="8" type="ORF">G8E10_19055</name>
</gene>
<evidence type="ECO:0000313" key="9">
    <source>
        <dbReference type="Proteomes" id="UP001155840"/>
    </source>
</evidence>
<dbReference type="InterPro" id="IPR039420">
    <property type="entry name" value="WalR-like"/>
</dbReference>
<dbReference type="InterPro" id="IPR001789">
    <property type="entry name" value="Sig_transdc_resp-reg_receiver"/>
</dbReference>